<proteinExistence type="predicted"/>
<keyword evidence="3" id="KW-1185">Reference proteome</keyword>
<organism evidence="2 3">
    <name type="scientific">Pristionchus mayeri</name>
    <dbReference type="NCBI Taxonomy" id="1317129"/>
    <lineage>
        <taxon>Eukaryota</taxon>
        <taxon>Metazoa</taxon>
        <taxon>Ecdysozoa</taxon>
        <taxon>Nematoda</taxon>
        <taxon>Chromadorea</taxon>
        <taxon>Rhabditida</taxon>
        <taxon>Rhabditina</taxon>
        <taxon>Diplogasteromorpha</taxon>
        <taxon>Diplogasteroidea</taxon>
        <taxon>Neodiplogasteridae</taxon>
        <taxon>Pristionchus</taxon>
    </lineage>
</organism>
<accession>A0AAN4ZKX0</accession>
<evidence type="ECO:0000313" key="2">
    <source>
        <dbReference type="EMBL" id="GMR40901.1"/>
    </source>
</evidence>
<evidence type="ECO:0000256" key="1">
    <source>
        <dbReference type="SAM" id="SignalP"/>
    </source>
</evidence>
<name>A0AAN4ZKX0_9BILA</name>
<feature type="signal peptide" evidence="1">
    <location>
        <begin position="1"/>
        <end position="16"/>
    </location>
</feature>
<gene>
    <name evidence="2" type="ORF">PMAYCL1PPCAC_11096</name>
</gene>
<feature type="chain" id="PRO_5043028320" evidence="1">
    <location>
        <begin position="17"/>
        <end position="209"/>
    </location>
</feature>
<evidence type="ECO:0000313" key="3">
    <source>
        <dbReference type="Proteomes" id="UP001328107"/>
    </source>
</evidence>
<protein>
    <submittedName>
        <fullName evidence="2">Uncharacterized protein</fullName>
    </submittedName>
</protein>
<keyword evidence="1" id="KW-0732">Signal</keyword>
<sequence length="209" mass="21422">MRSFLLAFCSMATVAAQYGMGGYGMGGYGGYGGYGGMGSMYSPYTMGMMGGYGGGQGMMGGKGGMMQYGGMNYGGMGGMGGMMPGMMYSVDQYNGNVLNTGAQQTSNYGLGYGSGTLNGGSSYGLKNTYSRRLGAQGVSTSKTTNPLTLNPLANLLNPATSILNQPTVLNPLGLPQTNLLSPLTPTIFPASAPMMGYFGPWAAKAKAKQ</sequence>
<dbReference type="Proteomes" id="UP001328107">
    <property type="component" value="Unassembled WGS sequence"/>
</dbReference>
<dbReference type="EMBL" id="BTRK01000003">
    <property type="protein sequence ID" value="GMR40901.1"/>
    <property type="molecule type" value="Genomic_DNA"/>
</dbReference>
<dbReference type="AlphaFoldDB" id="A0AAN4ZKX0"/>
<reference evidence="3" key="1">
    <citation type="submission" date="2022-10" db="EMBL/GenBank/DDBJ databases">
        <title>Genome assembly of Pristionchus species.</title>
        <authorList>
            <person name="Yoshida K."/>
            <person name="Sommer R.J."/>
        </authorList>
    </citation>
    <scope>NUCLEOTIDE SEQUENCE [LARGE SCALE GENOMIC DNA]</scope>
    <source>
        <strain evidence="3">RS5460</strain>
    </source>
</reference>
<comment type="caution">
    <text evidence="2">The sequence shown here is derived from an EMBL/GenBank/DDBJ whole genome shotgun (WGS) entry which is preliminary data.</text>
</comment>